<evidence type="ECO:0000256" key="5">
    <source>
        <dbReference type="ARBA" id="ARBA00023136"/>
    </source>
</evidence>
<sequence length="563" mass="61897">MKLDINRLRVKEEEFTYGSIKVSNRDLAPTLPKDRTWTTGSYIAFWFADALNIPTWEMASSIMSLGLDFKTTLPCIFLGHVIISIPITLQGSTGATLRTPFPIQARSSFGHHLSKFAVLSRLILACVWFGVQSYSGSQSVNAMIVALSPSFRDYKNSLPDSANITSGGLLCYFIFWVLQFPFILIHPSKIKYFFLAKSIMVPIAFVGLFIWSLSQAGVGPVFTQKATLSGSAKGWAFMSSMNSVLGNYTALSVNIPDFTRYATNKKAQYVQLVIIPVVFTMAAFIGMTVSSGASVIYNKDIIWNPLTILDLFDDDAKGRAARFFCGFAFAFASMGTNISANSISGAADLTSLFPTYFNIRRGSIAISFIGGWAITPWNIMESGAKFLAFMGGYTVFLAPMVGMLIADYYLVRQGKVDVPSLYAGKHGRYYYTKGFNWRALVTMAITYAPTIPGLINTISPEIAIGTGLTHLYDLTWLFGTLASVVIYTSLSKLFPDPESHIPKAIYADDDPVLSPSTMSYINREGEINIVSPDRRGSEGTEEFSSVDEKKSKEVESTVNIQAA</sequence>
<feature type="region of interest" description="Disordered" evidence="6">
    <location>
        <begin position="529"/>
        <end position="563"/>
    </location>
</feature>
<feature type="compositionally biased region" description="Basic and acidic residues" evidence="6">
    <location>
        <begin position="546"/>
        <end position="555"/>
    </location>
</feature>
<protein>
    <submittedName>
        <fullName evidence="8">Uridine permease</fullName>
    </submittedName>
</protein>
<evidence type="ECO:0000256" key="6">
    <source>
        <dbReference type="SAM" id="MobiDB-lite"/>
    </source>
</evidence>
<feature type="transmembrane region" description="Helical" evidence="7">
    <location>
        <begin position="113"/>
        <end position="131"/>
    </location>
</feature>
<feature type="transmembrane region" description="Helical" evidence="7">
    <location>
        <begin position="386"/>
        <end position="411"/>
    </location>
</feature>
<dbReference type="AlphaFoldDB" id="A0A1C9U6B3"/>
<gene>
    <name evidence="8" type="primary">NCS1</name>
</gene>
<dbReference type="GO" id="GO:0005886">
    <property type="term" value="C:plasma membrane"/>
    <property type="evidence" value="ECO:0007669"/>
    <property type="project" value="TreeGrafter"/>
</dbReference>
<evidence type="ECO:0000256" key="4">
    <source>
        <dbReference type="ARBA" id="ARBA00022989"/>
    </source>
</evidence>
<dbReference type="Pfam" id="PF02133">
    <property type="entry name" value="Transp_cyt_pur"/>
    <property type="match status" value="1"/>
</dbReference>
<proteinExistence type="evidence at transcript level"/>
<keyword evidence="5 7" id="KW-0472">Membrane</keyword>
<organism evidence="8">
    <name type="scientific">Phaffia rhodozyma</name>
    <name type="common">Yeast</name>
    <name type="synonym">Xanthophyllomyces dendrorhous</name>
    <dbReference type="NCBI Taxonomy" id="264483"/>
    <lineage>
        <taxon>Eukaryota</taxon>
        <taxon>Fungi</taxon>
        <taxon>Dikarya</taxon>
        <taxon>Basidiomycota</taxon>
        <taxon>Agaricomycotina</taxon>
        <taxon>Tremellomycetes</taxon>
        <taxon>Cystofilobasidiales</taxon>
        <taxon>Mrakiaceae</taxon>
        <taxon>Phaffia</taxon>
    </lineage>
</organism>
<dbReference type="PANTHER" id="PTHR30618">
    <property type="entry name" value="NCS1 FAMILY PURINE/PYRIMIDINE TRANSPORTER"/>
    <property type="match status" value="1"/>
</dbReference>
<feature type="transmembrane region" description="Helical" evidence="7">
    <location>
        <begin position="435"/>
        <end position="455"/>
    </location>
</feature>
<dbReference type="GO" id="GO:0015205">
    <property type="term" value="F:nucleobase transmembrane transporter activity"/>
    <property type="evidence" value="ECO:0007669"/>
    <property type="project" value="TreeGrafter"/>
</dbReference>
<dbReference type="InterPro" id="IPR001248">
    <property type="entry name" value="Pur-cyt_permease"/>
</dbReference>
<dbReference type="Gene3D" id="1.10.4160.10">
    <property type="entry name" value="Hydantoin permease"/>
    <property type="match status" value="1"/>
</dbReference>
<dbReference type="InterPro" id="IPR012681">
    <property type="entry name" value="NCS1"/>
</dbReference>
<feature type="transmembrane region" description="Helical" evidence="7">
    <location>
        <begin position="475"/>
        <end position="494"/>
    </location>
</feature>
<evidence type="ECO:0000256" key="7">
    <source>
        <dbReference type="SAM" id="Phobius"/>
    </source>
</evidence>
<accession>A0A1C9U6B3</accession>
<evidence type="ECO:0000256" key="2">
    <source>
        <dbReference type="ARBA" id="ARBA00008974"/>
    </source>
</evidence>
<dbReference type="FunFam" id="1.10.4160.10:FF:000001">
    <property type="entry name" value="Uracil permease, putative"/>
    <property type="match status" value="1"/>
</dbReference>
<dbReference type="InterPro" id="IPR045225">
    <property type="entry name" value="Uracil/uridine/allantoin_perm"/>
</dbReference>
<feature type="transmembrane region" description="Helical" evidence="7">
    <location>
        <begin position="192"/>
        <end position="214"/>
    </location>
</feature>
<feature type="transmembrane region" description="Helical" evidence="7">
    <location>
        <begin position="361"/>
        <end position="380"/>
    </location>
</feature>
<comment type="subcellular location">
    <subcellularLocation>
        <location evidence="1">Membrane</location>
        <topology evidence="1">Multi-pass membrane protein</topology>
    </subcellularLocation>
</comment>
<reference evidence="8" key="1">
    <citation type="journal article" date="2016" name="PLoS ONE">
        <title>The Involvement of Mig1 from Xanthophyllomyces dendrorhous in Catabolic Repression: An Active Mechanism Contributing to the Regulation of Carotenoid Production.</title>
        <authorList>
            <person name="Alcaino J."/>
            <person name="Bravo N."/>
            <person name="Cordova P."/>
            <person name="Marcoleta A.E."/>
            <person name="Contreras G."/>
            <person name="Barahona S."/>
            <person name="Sepulveda D."/>
            <person name="Fernandez-Lobato M."/>
            <person name="Baeza M."/>
            <person name="Cifuentes V."/>
        </authorList>
    </citation>
    <scope>NUCLEOTIDE SEQUENCE</scope>
    <source>
        <strain evidence="8">UCD 67-385</strain>
    </source>
</reference>
<evidence type="ECO:0000313" key="8">
    <source>
        <dbReference type="EMBL" id="AOR51869.1"/>
    </source>
</evidence>
<dbReference type="NCBIfam" id="TIGR00800">
    <property type="entry name" value="ncs1"/>
    <property type="match status" value="1"/>
</dbReference>
<evidence type="ECO:0000256" key="1">
    <source>
        <dbReference type="ARBA" id="ARBA00004141"/>
    </source>
</evidence>
<feature type="transmembrane region" description="Helical" evidence="7">
    <location>
        <begin position="164"/>
        <end position="185"/>
    </location>
</feature>
<comment type="similarity">
    <text evidence="2">Belongs to the purine-cytosine permease (2.A.39) family.</text>
</comment>
<keyword evidence="3 7" id="KW-0812">Transmembrane</keyword>
<dbReference type="EMBL" id="KX384932">
    <property type="protein sequence ID" value="AOR51869.1"/>
    <property type="molecule type" value="mRNA"/>
</dbReference>
<dbReference type="CDD" id="cd11482">
    <property type="entry name" value="SLC-NCS1sbd_NRT1-like"/>
    <property type="match status" value="1"/>
</dbReference>
<keyword evidence="4 7" id="KW-1133">Transmembrane helix</keyword>
<feature type="transmembrane region" description="Helical" evidence="7">
    <location>
        <begin position="234"/>
        <end position="251"/>
    </location>
</feature>
<evidence type="ECO:0000256" key="3">
    <source>
        <dbReference type="ARBA" id="ARBA00022692"/>
    </source>
</evidence>
<feature type="transmembrane region" description="Helical" evidence="7">
    <location>
        <begin position="320"/>
        <end position="340"/>
    </location>
</feature>
<name>A0A1C9U6B3_PHARH</name>
<dbReference type="PANTHER" id="PTHR30618:SF0">
    <property type="entry name" value="PURINE-URACIL PERMEASE NCS1"/>
    <property type="match status" value="1"/>
</dbReference>
<feature type="transmembrane region" description="Helical" evidence="7">
    <location>
        <begin position="272"/>
        <end position="297"/>
    </location>
</feature>